<name>A0A8H7VI92_9FUNG</name>
<dbReference type="EMBL" id="JAEPRB010000107">
    <property type="protein sequence ID" value="KAG2221510.1"/>
    <property type="molecule type" value="Genomic_DNA"/>
</dbReference>
<dbReference type="AlphaFoldDB" id="A0A8H7VI92"/>
<sequence length="224" mass="25648">MNTWGNSWNKNKLNKNNYHIYVPIKLYNRTAGVGATCALSLLPIRIGSFELKPIMYYLAKDLVPLKPVYTIINKKLPHEGGADYEKEENQENKEEDDEKQKSNNPIDSKEEEEEEGEEVIIQPRILFYWQNSRYCRMHIRLLTAIDIILLELEFGLKLYYIFSFDIDTVVIASSITWGIIGALISVFTICYSVGILKRLKQNEAKMLTTAGVLTASTNVTTTTL</sequence>
<feature type="transmembrane region" description="Helical" evidence="2">
    <location>
        <begin position="174"/>
        <end position="196"/>
    </location>
</feature>
<evidence type="ECO:0000313" key="4">
    <source>
        <dbReference type="Proteomes" id="UP000646827"/>
    </source>
</evidence>
<keyword evidence="2" id="KW-0472">Membrane</keyword>
<feature type="transmembrane region" description="Helical" evidence="2">
    <location>
        <begin position="141"/>
        <end position="162"/>
    </location>
</feature>
<feature type="region of interest" description="Disordered" evidence="1">
    <location>
        <begin position="81"/>
        <end position="115"/>
    </location>
</feature>
<accession>A0A8H7VI92</accession>
<reference evidence="3 4" key="1">
    <citation type="submission" date="2020-12" db="EMBL/GenBank/DDBJ databases">
        <title>Metabolic potential, ecology and presence of endohyphal bacteria is reflected in genomic diversity of Mucoromycotina.</title>
        <authorList>
            <person name="Muszewska A."/>
            <person name="Okrasinska A."/>
            <person name="Steczkiewicz K."/>
            <person name="Drgas O."/>
            <person name="Orlowska M."/>
            <person name="Perlinska-Lenart U."/>
            <person name="Aleksandrzak-Piekarczyk T."/>
            <person name="Szatraj K."/>
            <person name="Zielenkiewicz U."/>
            <person name="Pilsyk S."/>
            <person name="Malc E."/>
            <person name="Mieczkowski P."/>
            <person name="Kruszewska J.S."/>
            <person name="Biernat P."/>
            <person name="Pawlowska J."/>
        </authorList>
    </citation>
    <scope>NUCLEOTIDE SEQUENCE [LARGE SCALE GENOMIC DNA]</scope>
    <source>
        <strain evidence="3 4">CBS 142.35</strain>
    </source>
</reference>
<feature type="compositionally biased region" description="Basic and acidic residues" evidence="1">
    <location>
        <begin position="81"/>
        <end position="92"/>
    </location>
</feature>
<evidence type="ECO:0000256" key="2">
    <source>
        <dbReference type="SAM" id="Phobius"/>
    </source>
</evidence>
<dbReference type="Proteomes" id="UP000646827">
    <property type="component" value="Unassembled WGS sequence"/>
</dbReference>
<keyword evidence="4" id="KW-1185">Reference proteome</keyword>
<keyword evidence="2" id="KW-0812">Transmembrane</keyword>
<dbReference type="OrthoDB" id="9996464at2759"/>
<organism evidence="3 4">
    <name type="scientific">Circinella minor</name>
    <dbReference type="NCBI Taxonomy" id="1195481"/>
    <lineage>
        <taxon>Eukaryota</taxon>
        <taxon>Fungi</taxon>
        <taxon>Fungi incertae sedis</taxon>
        <taxon>Mucoromycota</taxon>
        <taxon>Mucoromycotina</taxon>
        <taxon>Mucoromycetes</taxon>
        <taxon>Mucorales</taxon>
        <taxon>Lichtheimiaceae</taxon>
        <taxon>Circinella</taxon>
    </lineage>
</organism>
<keyword evidence="2" id="KW-1133">Transmembrane helix</keyword>
<evidence type="ECO:0000313" key="3">
    <source>
        <dbReference type="EMBL" id="KAG2221510.1"/>
    </source>
</evidence>
<proteinExistence type="predicted"/>
<evidence type="ECO:0000256" key="1">
    <source>
        <dbReference type="SAM" id="MobiDB-lite"/>
    </source>
</evidence>
<gene>
    <name evidence="3" type="ORF">INT45_008835</name>
</gene>
<comment type="caution">
    <text evidence="3">The sequence shown here is derived from an EMBL/GenBank/DDBJ whole genome shotgun (WGS) entry which is preliminary data.</text>
</comment>
<protein>
    <submittedName>
        <fullName evidence="3">Uncharacterized protein</fullName>
    </submittedName>
</protein>